<evidence type="ECO:0000256" key="11">
    <source>
        <dbReference type="PROSITE-ProRule" id="PRU00110"/>
    </source>
</evidence>
<dbReference type="InterPro" id="IPR036641">
    <property type="entry name" value="HPT_dom_sf"/>
</dbReference>
<dbReference type="Gene3D" id="3.30.70.1110">
    <property type="entry name" value="Histidine kinase CheA-like, P2 response regulator-binding domain"/>
    <property type="match status" value="1"/>
</dbReference>
<keyword evidence="5 11" id="KW-0597">Phosphoprotein</keyword>
<dbReference type="InterPro" id="IPR005467">
    <property type="entry name" value="His_kinase_dom"/>
</dbReference>
<dbReference type="InterPro" id="IPR037006">
    <property type="entry name" value="CheA-like_homodim_sf"/>
</dbReference>
<feature type="region of interest" description="Disordered" evidence="13">
    <location>
        <begin position="130"/>
        <end position="161"/>
    </location>
</feature>
<dbReference type="Pfam" id="PF01627">
    <property type="entry name" value="Hpt"/>
    <property type="match status" value="1"/>
</dbReference>
<dbReference type="PANTHER" id="PTHR43395:SF1">
    <property type="entry name" value="CHEMOTAXIS PROTEIN CHEA"/>
    <property type="match status" value="1"/>
</dbReference>
<dbReference type="SUPFAM" id="SSF47226">
    <property type="entry name" value="Histidine-containing phosphotransfer domain, HPT domain"/>
    <property type="match status" value="1"/>
</dbReference>
<protein>
    <recommendedName>
        <fullName evidence="3">Chemotaxis protein CheA</fullName>
        <ecNumber evidence="2">2.7.13.3</ecNumber>
    </recommendedName>
</protein>
<feature type="modified residue" description="Phosphohistidine" evidence="11">
    <location>
        <position position="47"/>
    </location>
</feature>
<evidence type="ECO:0000313" key="18">
    <source>
        <dbReference type="Proteomes" id="UP000502196"/>
    </source>
</evidence>
<dbReference type="GO" id="GO:0005737">
    <property type="term" value="C:cytoplasm"/>
    <property type="evidence" value="ECO:0007669"/>
    <property type="project" value="InterPro"/>
</dbReference>
<keyword evidence="4" id="KW-0145">Chemotaxis</keyword>
<dbReference type="Pfam" id="PF02518">
    <property type="entry name" value="HATPase_c"/>
    <property type="match status" value="1"/>
</dbReference>
<dbReference type="PANTHER" id="PTHR43395">
    <property type="entry name" value="SENSOR HISTIDINE KINASE CHEA"/>
    <property type="match status" value="1"/>
</dbReference>
<dbReference type="CDD" id="cd00731">
    <property type="entry name" value="CheA_reg"/>
    <property type="match status" value="1"/>
</dbReference>
<evidence type="ECO:0000259" key="16">
    <source>
        <dbReference type="PROSITE" id="PS50894"/>
    </source>
</evidence>
<evidence type="ECO:0000256" key="7">
    <source>
        <dbReference type="ARBA" id="ARBA00022741"/>
    </source>
</evidence>
<dbReference type="PRINTS" id="PR00344">
    <property type="entry name" value="BCTRLSENSOR"/>
</dbReference>
<dbReference type="GO" id="GO:0006935">
    <property type="term" value="P:chemotaxis"/>
    <property type="evidence" value="ECO:0007669"/>
    <property type="project" value="UniProtKB-KW"/>
</dbReference>
<dbReference type="Proteomes" id="UP000502196">
    <property type="component" value="Chromosome"/>
</dbReference>
<dbReference type="Gene3D" id="1.10.287.560">
    <property type="entry name" value="Histidine kinase CheA-like, homodimeric domain"/>
    <property type="match status" value="1"/>
</dbReference>
<dbReference type="InterPro" id="IPR004358">
    <property type="entry name" value="Sig_transdc_His_kin-like_C"/>
</dbReference>
<dbReference type="CDD" id="cd00088">
    <property type="entry name" value="HPT"/>
    <property type="match status" value="1"/>
</dbReference>
<dbReference type="EC" id="2.7.13.3" evidence="2"/>
<evidence type="ECO:0000256" key="12">
    <source>
        <dbReference type="SAM" id="Coils"/>
    </source>
</evidence>
<dbReference type="Pfam" id="PF01584">
    <property type="entry name" value="CheW"/>
    <property type="match status" value="1"/>
</dbReference>
<evidence type="ECO:0000313" key="17">
    <source>
        <dbReference type="EMBL" id="CAB3393400.1"/>
    </source>
</evidence>
<gene>
    <name evidence="17" type="primary">cheA</name>
    <name evidence="17" type="ORF">COOX1_1890</name>
</gene>
<feature type="coiled-coil region" evidence="12">
    <location>
        <begin position="12"/>
        <end position="39"/>
    </location>
</feature>
<dbReference type="GO" id="GO:0005524">
    <property type="term" value="F:ATP binding"/>
    <property type="evidence" value="ECO:0007669"/>
    <property type="project" value="UniProtKB-KW"/>
</dbReference>
<evidence type="ECO:0000256" key="10">
    <source>
        <dbReference type="ARBA" id="ARBA00023012"/>
    </source>
</evidence>
<feature type="domain" description="HPt" evidence="16">
    <location>
        <begin position="1"/>
        <end position="104"/>
    </location>
</feature>
<dbReference type="GO" id="GO:0000155">
    <property type="term" value="F:phosphorelay sensor kinase activity"/>
    <property type="evidence" value="ECO:0007669"/>
    <property type="project" value="InterPro"/>
</dbReference>
<evidence type="ECO:0000259" key="14">
    <source>
        <dbReference type="PROSITE" id="PS50109"/>
    </source>
</evidence>
<evidence type="ECO:0000256" key="8">
    <source>
        <dbReference type="ARBA" id="ARBA00022777"/>
    </source>
</evidence>
<dbReference type="InterPro" id="IPR002545">
    <property type="entry name" value="CheW-lke_dom"/>
</dbReference>
<keyword evidence="12" id="KW-0175">Coiled coil</keyword>
<dbReference type="InterPro" id="IPR036061">
    <property type="entry name" value="CheW-like_dom_sf"/>
</dbReference>
<keyword evidence="7" id="KW-0547">Nucleotide-binding</keyword>
<dbReference type="InterPro" id="IPR036097">
    <property type="entry name" value="HisK_dim/P_sf"/>
</dbReference>
<dbReference type="InterPro" id="IPR051315">
    <property type="entry name" value="Bact_Chemotaxis_CheA"/>
</dbReference>
<dbReference type="InterPro" id="IPR004105">
    <property type="entry name" value="CheA-like_dim"/>
</dbReference>
<dbReference type="SMART" id="SM00260">
    <property type="entry name" value="CheW"/>
    <property type="match status" value="1"/>
</dbReference>
<reference evidence="17 18" key="1">
    <citation type="submission" date="2020-04" db="EMBL/GenBank/DDBJ databases">
        <authorList>
            <person name="Hogendoorn C."/>
        </authorList>
    </citation>
    <scope>NUCLEOTIDE SEQUENCE [LARGE SCALE GENOMIC DNA]</scope>
    <source>
        <strain evidence="17">COOX1</strain>
    </source>
</reference>
<evidence type="ECO:0000256" key="3">
    <source>
        <dbReference type="ARBA" id="ARBA00021495"/>
    </source>
</evidence>
<name>A0A6F9E6K7_9BACL</name>
<organism evidence="17 18">
    <name type="scientific">Kyrpidia spormannii</name>
    <dbReference type="NCBI Taxonomy" id="2055160"/>
    <lineage>
        <taxon>Bacteria</taxon>
        <taxon>Bacillati</taxon>
        <taxon>Bacillota</taxon>
        <taxon>Bacilli</taxon>
        <taxon>Bacillales</taxon>
        <taxon>Alicyclobacillaceae</taxon>
        <taxon>Kyrpidia</taxon>
    </lineage>
</organism>
<evidence type="ECO:0000256" key="13">
    <source>
        <dbReference type="SAM" id="MobiDB-lite"/>
    </source>
</evidence>
<dbReference type="InterPro" id="IPR010808">
    <property type="entry name" value="CheA_P2-bd"/>
</dbReference>
<accession>A0A6F9E6K7</accession>
<evidence type="ECO:0000259" key="15">
    <source>
        <dbReference type="PROSITE" id="PS50851"/>
    </source>
</evidence>
<keyword evidence="9" id="KW-0067">ATP-binding</keyword>
<dbReference type="AlphaFoldDB" id="A0A6F9E6K7"/>
<keyword evidence="6 17" id="KW-0808">Transferase</keyword>
<dbReference type="InterPro" id="IPR036890">
    <property type="entry name" value="HATPase_C_sf"/>
</dbReference>
<dbReference type="SUPFAM" id="SSF50341">
    <property type="entry name" value="CheW-like"/>
    <property type="match status" value="1"/>
</dbReference>
<feature type="region of interest" description="Disordered" evidence="13">
    <location>
        <begin position="268"/>
        <end position="318"/>
    </location>
</feature>
<dbReference type="InterPro" id="IPR008207">
    <property type="entry name" value="Sig_transdc_His_kin_Hpt_dom"/>
</dbReference>
<keyword evidence="8 17" id="KW-0418">Kinase</keyword>
<evidence type="ECO:0000256" key="5">
    <source>
        <dbReference type="ARBA" id="ARBA00022553"/>
    </source>
</evidence>
<evidence type="ECO:0000256" key="6">
    <source>
        <dbReference type="ARBA" id="ARBA00022679"/>
    </source>
</evidence>
<dbReference type="Pfam" id="PF07194">
    <property type="entry name" value="P2"/>
    <property type="match status" value="1"/>
</dbReference>
<dbReference type="SUPFAM" id="SSF55874">
    <property type="entry name" value="ATPase domain of HSP90 chaperone/DNA topoisomerase II/histidine kinase"/>
    <property type="match status" value="1"/>
</dbReference>
<sequence length="701" mass="76695">MVENSEYLDMFIEETKEHLQQLNEQLLVLERDSSDHEAIHAVFRSAHTIKGMAATMGFEPMVWVTHDMENVLDEIRNGRAAITPDHMDVLFKAVDLLEAQLAAVEEGGDLAGIPTEDVVQGLQRLLDESRGMTGAPDAGSGSAGKGPSAGRTGGGREIDSSQGPALVLDAYQESVAEEARREGLQVVSIAVRLDEGCILKAARAYMVVDACEQFGELVKVDPPVEELEQGNLDLDIRLLLILKQESPEAVEKALLGISEIREVVVKPWAGTTGNGPSPERLAPRGKGERNGSGSESDSPKGVRTTALGGSPEERATNHRTLKSVRVDIDRLDTLMNLFSELVIDRTRIEELAKQTGHQDLLATVEHMVRISADLQNLVMTIRMVPVDTVFNRFPRMVRDLARELGKSVDFVVRGGDTGLDRTVIDEIGDPLVHLLRNAVDHGIETPEERRKLGKPEAGRVELVAYHSGNNVFIEVSDDGRGVDREKVIQKAVQRGLIDRSDAASLTDGQVFDLLFQPGFSTKDTVSDVSGRGVGLDVVKRKLEQVGGKVTVESISGRGTKWVIQLPLTLSIIQAMLVSLAGEKYAVPLHSIVETAVVNRGDIRDLHGQQVIPFRGRVIPLIDLERLYELRREETKDEENVLIVRRGDRFAGFIVDEFLGQQEIVLKSLGRYLQQVFSIAGATVLGDGQVALIIDCNAFLAA</sequence>
<dbReference type="SMART" id="SM00073">
    <property type="entry name" value="HPT"/>
    <property type="match status" value="1"/>
</dbReference>
<proteinExistence type="predicted"/>
<evidence type="ECO:0000256" key="9">
    <source>
        <dbReference type="ARBA" id="ARBA00022840"/>
    </source>
</evidence>
<dbReference type="PROSITE" id="PS50109">
    <property type="entry name" value="HIS_KIN"/>
    <property type="match status" value="1"/>
</dbReference>
<dbReference type="SMART" id="SM01231">
    <property type="entry name" value="H-kinase_dim"/>
    <property type="match status" value="1"/>
</dbReference>
<dbReference type="InterPro" id="IPR003594">
    <property type="entry name" value="HATPase_dom"/>
</dbReference>
<evidence type="ECO:0000256" key="1">
    <source>
        <dbReference type="ARBA" id="ARBA00000085"/>
    </source>
</evidence>
<dbReference type="CDD" id="cd16916">
    <property type="entry name" value="HATPase_CheA-like"/>
    <property type="match status" value="1"/>
</dbReference>
<dbReference type="InterPro" id="IPR035891">
    <property type="entry name" value="CheY-binding_CheA"/>
</dbReference>
<dbReference type="Gene3D" id="3.30.565.10">
    <property type="entry name" value="Histidine kinase-like ATPase, C-terminal domain"/>
    <property type="match status" value="1"/>
</dbReference>
<evidence type="ECO:0000256" key="4">
    <source>
        <dbReference type="ARBA" id="ARBA00022500"/>
    </source>
</evidence>
<evidence type="ECO:0000256" key="2">
    <source>
        <dbReference type="ARBA" id="ARBA00012438"/>
    </source>
</evidence>
<dbReference type="EMBL" id="LR792683">
    <property type="protein sequence ID" value="CAB3393400.1"/>
    <property type="molecule type" value="Genomic_DNA"/>
</dbReference>
<keyword evidence="10" id="KW-0902">Two-component regulatory system</keyword>
<dbReference type="PROSITE" id="PS50851">
    <property type="entry name" value="CHEW"/>
    <property type="match status" value="1"/>
</dbReference>
<dbReference type="SMART" id="SM00387">
    <property type="entry name" value="HATPase_c"/>
    <property type="match status" value="1"/>
</dbReference>
<dbReference type="PROSITE" id="PS50894">
    <property type="entry name" value="HPT"/>
    <property type="match status" value="1"/>
</dbReference>
<dbReference type="Gene3D" id="2.30.30.40">
    <property type="entry name" value="SH3 Domains"/>
    <property type="match status" value="1"/>
</dbReference>
<feature type="compositionally biased region" description="Low complexity" evidence="13">
    <location>
        <begin position="134"/>
        <end position="150"/>
    </location>
</feature>
<dbReference type="SUPFAM" id="SSF47384">
    <property type="entry name" value="Homodimeric domain of signal transducing histidine kinase"/>
    <property type="match status" value="1"/>
</dbReference>
<comment type="catalytic activity">
    <reaction evidence="1">
        <text>ATP + protein L-histidine = ADP + protein N-phospho-L-histidine.</text>
        <dbReference type="EC" id="2.7.13.3"/>
    </reaction>
</comment>
<feature type="domain" description="CheW-like" evidence="15">
    <location>
        <begin position="571"/>
        <end position="701"/>
    </location>
</feature>
<dbReference type="Pfam" id="PF02895">
    <property type="entry name" value="H-kinase_dim"/>
    <property type="match status" value="1"/>
</dbReference>
<dbReference type="FunFam" id="3.30.565.10:FF:000016">
    <property type="entry name" value="Chemotaxis protein CheA, putative"/>
    <property type="match status" value="1"/>
</dbReference>
<dbReference type="InterPro" id="IPR037052">
    <property type="entry name" value="CheA-like_P2_sf"/>
</dbReference>
<dbReference type="Gene3D" id="1.20.120.160">
    <property type="entry name" value="HPT domain"/>
    <property type="match status" value="1"/>
</dbReference>
<feature type="domain" description="Histidine kinase" evidence="14">
    <location>
        <begin position="358"/>
        <end position="569"/>
    </location>
</feature>
<dbReference type="SUPFAM" id="SSF55052">
    <property type="entry name" value="CheY-binding domain of CheA"/>
    <property type="match status" value="1"/>
</dbReference>